<evidence type="ECO:0000313" key="2">
    <source>
        <dbReference type="Proteomes" id="UP000235145"/>
    </source>
</evidence>
<comment type="caution">
    <text evidence="1">The sequence shown here is derived from an EMBL/GenBank/DDBJ whole genome shotgun (WGS) entry which is preliminary data.</text>
</comment>
<evidence type="ECO:0000313" key="1">
    <source>
        <dbReference type="EMBL" id="KAJ0220498.1"/>
    </source>
</evidence>
<dbReference type="AlphaFoldDB" id="A0A9R1WAT6"/>
<protein>
    <submittedName>
        <fullName evidence="1">Uncharacterized protein</fullName>
    </submittedName>
</protein>
<keyword evidence="2" id="KW-1185">Reference proteome</keyword>
<dbReference type="EMBL" id="NBSK02000002">
    <property type="protein sequence ID" value="KAJ0220498.1"/>
    <property type="molecule type" value="Genomic_DNA"/>
</dbReference>
<gene>
    <name evidence="1" type="ORF">LSAT_V11C200084470</name>
</gene>
<accession>A0A9R1WAT6</accession>
<organism evidence="1 2">
    <name type="scientific">Lactuca sativa</name>
    <name type="common">Garden lettuce</name>
    <dbReference type="NCBI Taxonomy" id="4236"/>
    <lineage>
        <taxon>Eukaryota</taxon>
        <taxon>Viridiplantae</taxon>
        <taxon>Streptophyta</taxon>
        <taxon>Embryophyta</taxon>
        <taxon>Tracheophyta</taxon>
        <taxon>Spermatophyta</taxon>
        <taxon>Magnoliopsida</taxon>
        <taxon>eudicotyledons</taxon>
        <taxon>Gunneridae</taxon>
        <taxon>Pentapetalae</taxon>
        <taxon>asterids</taxon>
        <taxon>campanulids</taxon>
        <taxon>Asterales</taxon>
        <taxon>Asteraceae</taxon>
        <taxon>Cichorioideae</taxon>
        <taxon>Cichorieae</taxon>
        <taxon>Lactucinae</taxon>
        <taxon>Lactuca</taxon>
    </lineage>
</organism>
<sequence>MVFAKFNRVLERRAKDKENDPILLEDIDEINEWLMIKMEDDNDDEVMFVGEDLTWRGVAKVSGGYELIYLTRASKVQNYGRHVQQN</sequence>
<dbReference type="Proteomes" id="UP000235145">
    <property type="component" value="Unassembled WGS sequence"/>
</dbReference>
<reference evidence="1 2" key="1">
    <citation type="journal article" date="2017" name="Nat. Commun.">
        <title>Genome assembly with in vitro proximity ligation data and whole-genome triplication in lettuce.</title>
        <authorList>
            <person name="Reyes-Chin-Wo S."/>
            <person name="Wang Z."/>
            <person name="Yang X."/>
            <person name="Kozik A."/>
            <person name="Arikit S."/>
            <person name="Song C."/>
            <person name="Xia L."/>
            <person name="Froenicke L."/>
            <person name="Lavelle D.O."/>
            <person name="Truco M.J."/>
            <person name="Xia R."/>
            <person name="Zhu S."/>
            <person name="Xu C."/>
            <person name="Xu H."/>
            <person name="Xu X."/>
            <person name="Cox K."/>
            <person name="Korf I."/>
            <person name="Meyers B.C."/>
            <person name="Michelmore R.W."/>
        </authorList>
    </citation>
    <scope>NUCLEOTIDE SEQUENCE [LARGE SCALE GENOMIC DNA]</scope>
    <source>
        <strain evidence="2">cv. Salinas</strain>
        <tissue evidence="1">Seedlings</tissue>
    </source>
</reference>
<name>A0A9R1WAT6_LACSA</name>
<proteinExistence type="predicted"/>